<keyword evidence="1" id="KW-0472">Membrane</keyword>
<keyword evidence="2" id="KW-1185">Reference proteome</keyword>
<organism evidence="2 3">
    <name type="scientific">Romanomermis culicivorax</name>
    <name type="common">Nematode worm</name>
    <dbReference type="NCBI Taxonomy" id="13658"/>
    <lineage>
        <taxon>Eukaryota</taxon>
        <taxon>Metazoa</taxon>
        <taxon>Ecdysozoa</taxon>
        <taxon>Nematoda</taxon>
        <taxon>Enoplea</taxon>
        <taxon>Dorylaimia</taxon>
        <taxon>Mermithida</taxon>
        <taxon>Mermithoidea</taxon>
        <taxon>Mermithidae</taxon>
        <taxon>Romanomermis</taxon>
    </lineage>
</organism>
<dbReference type="WBParaSite" id="nRc.2.0.1.t46563-RA">
    <property type="protein sequence ID" value="nRc.2.0.1.t46563-RA"/>
    <property type="gene ID" value="nRc.2.0.1.g46563"/>
</dbReference>
<dbReference type="Proteomes" id="UP000887565">
    <property type="component" value="Unplaced"/>
</dbReference>
<keyword evidence="1" id="KW-1133">Transmembrane helix</keyword>
<feature type="transmembrane region" description="Helical" evidence="1">
    <location>
        <begin position="35"/>
        <end position="59"/>
    </location>
</feature>
<sequence>MQKILGASGELTAPKPPAPNNLTIVKRLLTTSPSLTLGIGFSATFLVAAFLTSAAPFLLPPSFLSLNSESFFFSPTSPERFLFPSAAAAFGAGSSSAFLT</sequence>
<dbReference type="AlphaFoldDB" id="A0A915L7W1"/>
<evidence type="ECO:0000313" key="3">
    <source>
        <dbReference type="WBParaSite" id="nRc.2.0.1.t46563-RA"/>
    </source>
</evidence>
<evidence type="ECO:0000313" key="2">
    <source>
        <dbReference type="Proteomes" id="UP000887565"/>
    </source>
</evidence>
<name>A0A915L7W1_ROMCU</name>
<evidence type="ECO:0000256" key="1">
    <source>
        <dbReference type="SAM" id="Phobius"/>
    </source>
</evidence>
<reference evidence="3" key="1">
    <citation type="submission" date="2022-11" db="UniProtKB">
        <authorList>
            <consortium name="WormBaseParasite"/>
        </authorList>
    </citation>
    <scope>IDENTIFICATION</scope>
</reference>
<protein>
    <submittedName>
        <fullName evidence="3">Uncharacterized protein</fullName>
    </submittedName>
</protein>
<keyword evidence="1" id="KW-0812">Transmembrane</keyword>
<proteinExistence type="predicted"/>
<accession>A0A915L7W1</accession>